<dbReference type="Proteomes" id="UP000287615">
    <property type="component" value="Unassembled WGS sequence"/>
</dbReference>
<dbReference type="EMBL" id="MTKR01000187">
    <property type="protein sequence ID" value="RWX49925.1"/>
    <property type="molecule type" value="Genomic_DNA"/>
</dbReference>
<protein>
    <submittedName>
        <fullName evidence="2">Uncharacterized protein</fullName>
    </submittedName>
</protein>
<feature type="compositionally biased region" description="Acidic residues" evidence="1">
    <location>
        <begin position="66"/>
        <end position="78"/>
    </location>
</feature>
<feature type="non-terminal residue" evidence="2">
    <location>
        <position position="313"/>
    </location>
</feature>
<organism evidence="2 3">
    <name type="scientific">Candidatus Electrothrix marina</name>
    <dbReference type="NCBI Taxonomy" id="1859130"/>
    <lineage>
        <taxon>Bacteria</taxon>
        <taxon>Pseudomonadati</taxon>
        <taxon>Thermodesulfobacteriota</taxon>
        <taxon>Desulfobulbia</taxon>
        <taxon>Desulfobulbales</taxon>
        <taxon>Desulfobulbaceae</taxon>
        <taxon>Candidatus Electrothrix</taxon>
    </lineage>
</organism>
<feature type="compositionally biased region" description="Acidic residues" evidence="1">
    <location>
        <begin position="145"/>
        <end position="168"/>
    </location>
</feature>
<accession>A0A444J9Z6</accession>
<feature type="compositionally biased region" description="Acidic residues" evidence="1">
    <location>
        <begin position="30"/>
        <end position="57"/>
    </location>
</feature>
<proteinExistence type="predicted"/>
<sequence>MIPFFDFDSDEDEAAILPDDGITAVAADNNNDDDGVSAASDDEFSLSPDDLGDEQEHEEIGIALADADEEGGFNEDEISSAIDDEKAAELDEKLNFFFELDKEEQEDLTGDRIPAAEDDDVVTAGALAESDAHDEEQGEASSEFLELDEELDEDSSELSFDDEEDFEGDIAGFSDMDDTEAVSVTADQGDKSVSDSEEEIEGLDAIFDLDDDAEGTPEFDTSSTGGPEEIPALEDEFVVSLDEEDSTDELFDFSSDSGEEKSDVSPDLAEDAESKESLFGLEEDSDKEVAAAEAELGDEFALSFGDEETSDDD</sequence>
<feature type="region of interest" description="Disordered" evidence="1">
    <location>
        <begin position="124"/>
        <end position="231"/>
    </location>
</feature>
<comment type="caution">
    <text evidence="2">The sequence shown here is derived from an EMBL/GenBank/DDBJ whole genome shotgun (WGS) entry which is preliminary data.</text>
</comment>
<gene>
    <name evidence="2" type="ORF">VU00_11872</name>
</gene>
<feature type="region of interest" description="Disordered" evidence="1">
    <location>
        <begin position="243"/>
        <end position="290"/>
    </location>
</feature>
<reference evidence="2 3" key="1">
    <citation type="submission" date="2017-01" db="EMBL/GenBank/DDBJ databases">
        <title>The cable genome- insights into the physiology and evolution of filamentous bacteria capable of sulfide oxidation via long distance electron transfer.</title>
        <authorList>
            <person name="Schreiber L."/>
            <person name="Bjerg J.T."/>
            <person name="Boggild A."/>
            <person name="Van De Vossenberg J."/>
            <person name="Meysman F."/>
            <person name="Nielsen L.P."/>
            <person name="Schramm A."/>
            <person name="Kjeldsen K.U."/>
        </authorList>
    </citation>
    <scope>NUCLEOTIDE SEQUENCE [LARGE SCALE GENOMIC DNA]</scope>
    <source>
        <strain evidence="2">A3</strain>
    </source>
</reference>
<dbReference type="AlphaFoldDB" id="A0A444J9Z6"/>
<evidence type="ECO:0000256" key="1">
    <source>
        <dbReference type="SAM" id="MobiDB-lite"/>
    </source>
</evidence>
<evidence type="ECO:0000313" key="2">
    <source>
        <dbReference type="EMBL" id="RWX49925.1"/>
    </source>
</evidence>
<name>A0A444J9Z6_9BACT</name>
<evidence type="ECO:0000313" key="3">
    <source>
        <dbReference type="Proteomes" id="UP000287615"/>
    </source>
</evidence>
<feature type="region of interest" description="Disordered" evidence="1">
    <location>
        <begin position="25"/>
        <end position="79"/>
    </location>
</feature>
<feature type="compositionally biased region" description="Acidic residues" evidence="1">
    <location>
        <begin position="195"/>
        <end position="217"/>
    </location>
</feature>